<proteinExistence type="predicted"/>
<protein>
    <submittedName>
        <fullName evidence="2">Uncharacterized protein</fullName>
    </submittedName>
</protein>
<dbReference type="EMBL" id="AVOT02052291">
    <property type="protein sequence ID" value="MBW0547239.1"/>
    <property type="molecule type" value="Genomic_DNA"/>
</dbReference>
<gene>
    <name evidence="2" type="ORF">O181_086954</name>
</gene>
<evidence type="ECO:0000313" key="3">
    <source>
        <dbReference type="Proteomes" id="UP000765509"/>
    </source>
</evidence>
<sequence length="131" mass="15390">MERREVEVVQSHKTWQNEPSYTFKDGLLQQTSRNGLHRNFYSNPSNLQRASPMENGRQGIQPRAPLARTWGKYLEYFPQRDIFQRTYHKQEIEIEGAYSEFFILRGSGQPIKLPTGFTPLRNQQTSDQESP</sequence>
<evidence type="ECO:0000256" key="1">
    <source>
        <dbReference type="SAM" id="MobiDB-lite"/>
    </source>
</evidence>
<keyword evidence="3" id="KW-1185">Reference proteome</keyword>
<name>A0A9Q3INT1_9BASI</name>
<dbReference type="Proteomes" id="UP000765509">
    <property type="component" value="Unassembled WGS sequence"/>
</dbReference>
<comment type="caution">
    <text evidence="2">The sequence shown here is derived from an EMBL/GenBank/DDBJ whole genome shotgun (WGS) entry which is preliminary data.</text>
</comment>
<feature type="compositionally biased region" description="Polar residues" evidence="1">
    <location>
        <begin position="36"/>
        <end position="49"/>
    </location>
</feature>
<organism evidence="2 3">
    <name type="scientific">Austropuccinia psidii MF-1</name>
    <dbReference type="NCBI Taxonomy" id="1389203"/>
    <lineage>
        <taxon>Eukaryota</taxon>
        <taxon>Fungi</taxon>
        <taxon>Dikarya</taxon>
        <taxon>Basidiomycota</taxon>
        <taxon>Pucciniomycotina</taxon>
        <taxon>Pucciniomycetes</taxon>
        <taxon>Pucciniales</taxon>
        <taxon>Sphaerophragmiaceae</taxon>
        <taxon>Austropuccinia</taxon>
    </lineage>
</organism>
<feature type="region of interest" description="Disordered" evidence="1">
    <location>
        <begin position="36"/>
        <end position="62"/>
    </location>
</feature>
<accession>A0A9Q3INT1</accession>
<dbReference type="AlphaFoldDB" id="A0A9Q3INT1"/>
<reference evidence="2" key="1">
    <citation type="submission" date="2021-03" db="EMBL/GenBank/DDBJ databases">
        <title>Draft genome sequence of rust myrtle Austropuccinia psidii MF-1, a brazilian biotype.</title>
        <authorList>
            <person name="Quecine M.C."/>
            <person name="Pachon D.M.R."/>
            <person name="Bonatelli M.L."/>
            <person name="Correr F.H."/>
            <person name="Franceschini L.M."/>
            <person name="Leite T.F."/>
            <person name="Margarido G.R.A."/>
            <person name="Almeida C.A."/>
            <person name="Ferrarezi J.A."/>
            <person name="Labate C.A."/>
        </authorList>
    </citation>
    <scope>NUCLEOTIDE SEQUENCE</scope>
    <source>
        <strain evidence="2">MF-1</strain>
    </source>
</reference>
<evidence type="ECO:0000313" key="2">
    <source>
        <dbReference type="EMBL" id="MBW0547239.1"/>
    </source>
</evidence>